<dbReference type="Proteomes" id="UP001054945">
    <property type="component" value="Unassembled WGS sequence"/>
</dbReference>
<proteinExistence type="predicted"/>
<comment type="caution">
    <text evidence="1">The sequence shown here is derived from an EMBL/GenBank/DDBJ whole genome shotgun (WGS) entry which is preliminary data.</text>
</comment>
<dbReference type="AlphaFoldDB" id="A0AAV4T993"/>
<sequence>MGGAILRMENKGVGGVIGEGIRDVFAPCKRSKMVFLVSPLVAFIDNEIKKKGCVCYLSFGRSAKTYAAMCRMECLMVLFGGKYLLCPG</sequence>
<name>A0AAV4T993_CAEEX</name>
<dbReference type="EMBL" id="BPLR01010625">
    <property type="protein sequence ID" value="GIY40533.1"/>
    <property type="molecule type" value="Genomic_DNA"/>
</dbReference>
<evidence type="ECO:0000313" key="1">
    <source>
        <dbReference type="EMBL" id="GIY40533.1"/>
    </source>
</evidence>
<keyword evidence="2" id="KW-1185">Reference proteome</keyword>
<organism evidence="1 2">
    <name type="scientific">Caerostris extrusa</name>
    <name type="common">Bark spider</name>
    <name type="synonym">Caerostris bankana</name>
    <dbReference type="NCBI Taxonomy" id="172846"/>
    <lineage>
        <taxon>Eukaryota</taxon>
        <taxon>Metazoa</taxon>
        <taxon>Ecdysozoa</taxon>
        <taxon>Arthropoda</taxon>
        <taxon>Chelicerata</taxon>
        <taxon>Arachnida</taxon>
        <taxon>Araneae</taxon>
        <taxon>Araneomorphae</taxon>
        <taxon>Entelegynae</taxon>
        <taxon>Araneoidea</taxon>
        <taxon>Araneidae</taxon>
        <taxon>Caerostris</taxon>
    </lineage>
</organism>
<gene>
    <name evidence="1" type="ORF">CEXT_238381</name>
</gene>
<protein>
    <submittedName>
        <fullName evidence="1">Uncharacterized protein</fullName>
    </submittedName>
</protein>
<reference evidence="1 2" key="1">
    <citation type="submission" date="2021-06" db="EMBL/GenBank/DDBJ databases">
        <title>Caerostris extrusa draft genome.</title>
        <authorList>
            <person name="Kono N."/>
            <person name="Arakawa K."/>
        </authorList>
    </citation>
    <scope>NUCLEOTIDE SEQUENCE [LARGE SCALE GENOMIC DNA]</scope>
</reference>
<accession>A0AAV4T993</accession>
<evidence type="ECO:0000313" key="2">
    <source>
        <dbReference type="Proteomes" id="UP001054945"/>
    </source>
</evidence>